<dbReference type="AlphaFoldDB" id="A0A167GTW2"/>
<dbReference type="OrthoDB" id="4062651at2759"/>
<keyword evidence="2" id="KW-0732">Signal</keyword>
<gene>
    <name evidence="3" type="ORF">CALVIDRAFT_373195</name>
</gene>
<accession>A0A167GTW2</accession>
<evidence type="ECO:0000313" key="4">
    <source>
        <dbReference type="Proteomes" id="UP000076738"/>
    </source>
</evidence>
<evidence type="ECO:0008006" key="5">
    <source>
        <dbReference type="Google" id="ProtNLM"/>
    </source>
</evidence>
<feature type="region of interest" description="Disordered" evidence="1">
    <location>
        <begin position="30"/>
        <end position="63"/>
    </location>
</feature>
<evidence type="ECO:0000256" key="1">
    <source>
        <dbReference type="SAM" id="MobiDB-lite"/>
    </source>
</evidence>
<dbReference type="InterPro" id="IPR011009">
    <property type="entry name" value="Kinase-like_dom_sf"/>
</dbReference>
<keyword evidence="4" id="KW-1185">Reference proteome</keyword>
<organism evidence="3 4">
    <name type="scientific">Calocera viscosa (strain TUFC12733)</name>
    <dbReference type="NCBI Taxonomy" id="1330018"/>
    <lineage>
        <taxon>Eukaryota</taxon>
        <taxon>Fungi</taxon>
        <taxon>Dikarya</taxon>
        <taxon>Basidiomycota</taxon>
        <taxon>Agaricomycotina</taxon>
        <taxon>Dacrymycetes</taxon>
        <taxon>Dacrymycetales</taxon>
        <taxon>Dacrymycetaceae</taxon>
        <taxon>Calocera</taxon>
    </lineage>
</organism>
<feature type="chain" id="PRO_5007887084" description="Protein kinase domain-containing protein" evidence="2">
    <location>
        <begin position="19"/>
        <end position="489"/>
    </location>
</feature>
<reference evidence="3 4" key="1">
    <citation type="journal article" date="2016" name="Mol. Biol. Evol.">
        <title>Comparative Genomics of Early-Diverging Mushroom-Forming Fungi Provides Insights into the Origins of Lignocellulose Decay Capabilities.</title>
        <authorList>
            <person name="Nagy L.G."/>
            <person name="Riley R."/>
            <person name="Tritt A."/>
            <person name="Adam C."/>
            <person name="Daum C."/>
            <person name="Floudas D."/>
            <person name="Sun H."/>
            <person name="Yadav J.S."/>
            <person name="Pangilinan J."/>
            <person name="Larsson K.H."/>
            <person name="Matsuura K."/>
            <person name="Barry K."/>
            <person name="Labutti K."/>
            <person name="Kuo R."/>
            <person name="Ohm R.A."/>
            <person name="Bhattacharya S.S."/>
            <person name="Shirouzu T."/>
            <person name="Yoshinaga Y."/>
            <person name="Martin F.M."/>
            <person name="Grigoriev I.V."/>
            <person name="Hibbett D.S."/>
        </authorList>
    </citation>
    <scope>NUCLEOTIDE SEQUENCE [LARGE SCALE GENOMIC DNA]</scope>
    <source>
        <strain evidence="3 4">TUFC12733</strain>
    </source>
</reference>
<proteinExistence type="predicted"/>
<dbReference type="Proteomes" id="UP000076738">
    <property type="component" value="Unassembled WGS sequence"/>
</dbReference>
<dbReference type="EMBL" id="KV417332">
    <property type="protein sequence ID" value="KZO90904.1"/>
    <property type="molecule type" value="Genomic_DNA"/>
</dbReference>
<dbReference type="Gene3D" id="1.10.510.10">
    <property type="entry name" value="Transferase(Phosphotransferase) domain 1"/>
    <property type="match status" value="1"/>
</dbReference>
<evidence type="ECO:0000313" key="3">
    <source>
        <dbReference type="EMBL" id="KZO90904.1"/>
    </source>
</evidence>
<protein>
    <recommendedName>
        <fullName evidence="5">Protein kinase domain-containing protein</fullName>
    </recommendedName>
</protein>
<name>A0A167GTW2_CALVF</name>
<feature type="signal peptide" evidence="2">
    <location>
        <begin position="1"/>
        <end position="18"/>
    </location>
</feature>
<evidence type="ECO:0000256" key="2">
    <source>
        <dbReference type="SAM" id="SignalP"/>
    </source>
</evidence>
<sequence length="489" mass="55606">MSFMSTLMLKLLVNISHLLHKGREILMVYKAPPNDGGPRHRRDRARDRNLRPTYNKAPPPSTGAKCENLSKFQGLYPIQNGRPLEHLGRHLGIYVKAFDHFKQFENEPLTPPSKDDALSLRELFTEINRYFADESARRSAVQPILDKLLNTPVLEIVNTDGSRGDGSYVAEALGRPGGAETTFFEWKGELNSGGSEPVQRVASLARKAWRQDKRKELRDLCCCPAFTIVIQGTHLKIQGIAFVPSPHTEELATLSLESNHHPLEDYIRRVYRALVRLRESIRMLEEYYKKLNRQEPLRCFPRHRSIKRQVGGAQEIVYEDILLPSVHSKTLFSATVDGQDCVVKFPFTYCVEAHRLLADKQLAPKLIACQLVEPGRYYCVVMEHLPGQTLDEIDGPYPQQVVDGLHKVLDTLKEHGFVHGDLRTPNIMYASETGQLKVLDFDWAGRDGEVRYPLMMNCDAGISWHPNATPGALILREHDQHLVQLLLKK</sequence>
<dbReference type="SUPFAM" id="SSF56112">
    <property type="entry name" value="Protein kinase-like (PK-like)"/>
    <property type="match status" value="1"/>
</dbReference>